<evidence type="ECO:0000256" key="3">
    <source>
        <dbReference type="ARBA" id="ARBA00023231"/>
    </source>
</evidence>
<evidence type="ECO:0000313" key="4">
    <source>
        <dbReference type="EMBL" id="MCZ0703737.1"/>
    </source>
</evidence>
<reference evidence="4" key="1">
    <citation type="submission" date="2022-11" db="EMBL/GenBank/DDBJ databases">
        <title>WGS of Natronobacillus azotifigens 24KS-1, an anaerobic diazotrophic haloalkaliphile from soda-rich habitats.</title>
        <authorList>
            <person name="Sorokin D.Y."/>
            <person name="Merkel A.Y."/>
        </authorList>
    </citation>
    <scope>NUCLEOTIDE SEQUENCE</scope>
    <source>
        <strain evidence="4">24KS-1</strain>
    </source>
</reference>
<comment type="caution">
    <text evidence="4">The sequence shown here is derived from an EMBL/GenBank/DDBJ whole genome shotgun (WGS) entry which is preliminary data.</text>
</comment>
<proteinExistence type="inferred from homology"/>
<dbReference type="EMBL" id="JAPRAT010000021">
    <property type="protein sequence ID" value="MCZ0703737.1"/>
    <property type="molecule type" value="Genomic_DNA"/>
</dbReference>
<dbReference type="RefSeq" id="WP_268780501.1">
    <property type="nucleotide sequence ID" value="NZ_JAPRAT010000021.1"/>
</dbReference>
<dbReference type="InterPro" id="IPR004893">
    <property type="entry name" value="NifW"/>
</dbReference>
<dbReference type="Pfam" id="PF03206">
    <property type="entry name" value="NifW"/>
    <property type="match status" value="1"/>
</dbReference>
<name>A0A9J6REY6_9BACI</name>
<evidence type="ECO:0000313" key="5">
    <source>
        <dbReference type="Proteomes" id="UP001084197"/>
    </source>
</evidence>
<dbReference type="Proteomes" id="UP001084197">
    <property type="component" value="Unassembled WGS sequence"/>
</dbReference>
<dbReference type="AlphaFoldDB" id="A0A9J6REY6"/>
<comment type="similarity">
    <text evidence="2">Belongs to the NifW family.</text>
</comment>
<protein>
    <recommendedName>
        <fullName evidence="6">Nitrogenase-stabilizing/protective protein NifW</fullName>
    </recommendedName>
</protein>
<dbReference type="GO" id="GO:0009399">
    <property type="term" value="P:nitrogen fixation"/>
    <property type="evidence" value="ECO:0007669"/>
    <property type="project" value="InterPro"/>
</dbReference>
<organism evidence="4 5">
    <name type="scientific">Natronobacillus azotifigens</name>
    <dbReference type="NCBI Taxonomy" id="472978"/>
    <lineage>
        <taxon>Bacteria</taxon>
        <taxon>Bacillati</taxon>
        <taxon>Bacillota</taxon>
        <taxon>Bacilli</taxon>
        <taxon>Bacillales</taxon>
        <taxon>Bacillaceae</taxon>
        <taxon>Natronobacillus</taxon>
    </lineage>
</organism>
<evidence type="ECO:0008006" key="6">
    <source>
        <dbReference type="Google" id="ProtNLM"/>
    </source>
</evidence>
<comment type="function">
    <text evidence="1">May protect the nitrogenase Fe-Mo protein from oxidative damage.</text>
</comment>
<evidence type="ECO:0000256" key="1">
    <source>
        <dbReference type="ARBA" id="ARBA00002247"/>
    </source>
</evidence>
<keyword evidence="3" id="KW-0535">Nitrogen fixation</keyword>
<evidence type="ECO:0000256" key="2">
    <source>
        <dbReference type="ARBA" id="ARBA00008351"/>
    </source>
</evidence>
<gene>
    <name evidence="4" type="ORF">OWO01_10945</name>
</gene>
<accession>A0A9J6REY6</accession>
<keyword evidence="5" id="KW-1185">Reference proteome</keyword>
<sequence>MSENPMKELQDAEDFFAYYHVPFHPQILNISRMHILKKFRSYLEDADLLEADSRNKEVWRFQRAYLFRAYGDFVKPTPVRKKFFPEFYKNYGTFIAFSDIKKAEPSEKGE</sequence>